<protein>
    <recommendedName>
        <fullName evidence="2">YARHG domain-containing protein</fullName>
    </recommendedName>
</protein>
<dbReference type="OrthoDB" id="7666530at2"/>
<dbReference type="Pfam" id="PF13308">
    <property type="entry name" value="YARHG"/>
    <property type="match status" value="1"/>
</dbReference>
<feature type="domain" description="YARHG" evidence="2">
    <location>
        <begin position="6"/>
        <end position="87"/>
    </location>
</feature>
<keyword evidence="1" id="KW-0732">Signal</keyword>
<evidence type="ECO:0000313" key="3">
    <source>
        <dbReference type="EMBL" id="RAI45131.1"/>
    </source>
</evidence>
<evidence type="ECO:0000313" key="4">
    <source>
        <dbReference type="Proteomes" id="UP000249130"/>
    </source>
</evidence>
<dbReference type="RefSeq" id="WP_111418016.1">
    <property type="nucleotide sequence ID" value="NZ_NPEX01000023.1"/>
</dbReference>
<keyword evidence="4" id="KW-1185">Reference proteome</keyword>
<dbReference type="AlphaFoldDB" id="A0A327L3M2"/>
<organism evidence="3 4">
    <name type="scientific">Rhodoplanes roseus</name>
    <dbReference type="NCBI Taxonomy" id="29409"/>
    <lineage>
        <taxon>Bacteria</taxon>
        <taxon>Pseudomonadati</taxon>
        <taxon>Pseudomonadota</taxon>
        <taxon>Alphaproteobacteria</taxon>
        <taxon>Hyphomicrobiales</taxon>
        <taxon>Nitrobacteraceae</taxon>
        <taxon>Rhodoplanes</taxon>
    </lineage>
</organism>
<dbReference type="SMART" id="SM01324">
    <property type="entry name" value="YARHG"/>
    <property type="match status" value="1"/>
</dbReference>
<feature type="chain" id="PRO_5016375903" description="YARHG domain-containing protein" evidence="1">
    <location>
        <begin position="20"/>
        <end position="92"/>
    </location>
</feature>
<name>A0A327L3M2_9BRAD</name>
<accession>A0A327L3M2</accession>
<dbReference type="Proteomes" id="UP000249130">
    <property type="component" value="Unassembled WGS sequence"/>
</dbReference>
<comment type="caution">
    <text evidence="3">The sequence shown here is derived from an EMBL/GenBank/DDBJ whole genome shotgun (WGS) entry which is preliminary data.</text>
</comment>
<dbReference type="EMBL" id="NPEX01000023">
    <property type="protein sequence ID" value="RAI45131.1"/>
    <property type="molecule type" value="Genomic_DNA"/>
</dbReference>
<dbReference type="InterPro" id="IPR025582">
    <property type="entry name" value="YARHG_dom"/>
</dbReference>
<evidence type="ECO:0000259" key="2">
    <source>
        <dbReference type="SMART" id="SM01324"/>
    </source>
</evidence>
<reference evidence="3 4" key="1">
    <citation type="submission" date="2017-07" db="EMBL/GenBank/DDBJ databases">
        <title>Draft Genome Sequences of Select Purple Nonsulfur Bacteria.</title>
        <authorList>
            <person name="Lasarre B."/>
            <person name="Mckinlay J.B."/>
        </authorList>
    </citation>
    <scope>NUCLEOTIDE SEQUENCE [LARGE SCALE GENOMIC DNA]</scope>
    <source>
        <strain evidence="3 4">DSM 5909</strain>
    </source>
</reference>
<evidence type="ECO:0000256" key="1">
    <source>
        <dbReference type="SAM" id="SignalP"/>
    </source>
</evidence>
<gene>
    <name evidence="3" type="ORF">CH341_05395</name>
</gene>
<feature type="signal peptide" evidence="1">
    <location>
        <begin position="1"/>
        <end position="19"/>
    </location>
</feature>
<sequence>MSTRTLLAAAVAFATLVGAAETAVAQGSCEQLWVERNSIFKARGYCFKTSRAISYFGNAGCVYDVEEAVPLSPGERARVAQIRAMERQYGCR</sequence>
<proteinExistence type="predicted"/>